<dbReference type="RefSeq" id="WP_084593385.1">
    <property type="nucleotide sequence ID" value="NZ_BAMW01000006.1"/>
</dbReference>
<dbReference type="GO" id="GO:0009279">
    <property type="term" value="C:cell outer membrane"/>
    <property type="evidence" value="ECO:0007669"/>
    <property type="project" value="UniProtKB-SubCell"/>
</dbReference>
<organism evidence="13 15">
    <name type="scientific">Acetobacter indonesiensis</name>
    <dbReference type="NCBI Taxonomy" id="104101"/>
    <lineage>
        <taxon>Bacteria</taxon>
        <taxon>Pseudomonadati</taxon>
        <taxon>Pseudomonadota</taxon>
        <taxon>Alphaproteobacteria</taxon>
        <taxon>Acetobacterales</taxon>
        <taxon>Acetobacteraceae</taxon>
        <taxon>Acetobacter</taxon>
    </lineage>
</organism>
<dbReference type="Gene3D" id="2.40.170.20">
    <property type="entry name" value="TonB-dependent receptor, beta-barrel domain"/>
    <property type="match status" value="1"/>
</dbReference>
<dbReference type="Proteomes" id="UP000321104">
    <property type="component" value="Unassembled WGS sequence"/>
</dbReference>
<accession>A0A6N3SYK2</accession>
<dbReference type="InterPro" id="IPR037066">
    <property type="entry name" value="Plug_dom_sf"/>
</dbReference>
<evidence type="ECO:0000256" key="2">
    <source>
        <dbReference type="ARBA" id="ARBA00022448"/>
    </source>
</evidence>
<evidence type="ECO:0000313" key="14">
    <source>
        <dbReference type="Proteomes" id="UP000032673"/>
    </source>
</evidence>
<keyword evidence="14" id="KW-1185">Reference proteome</keyword>
<keyword evidence="3 8" id="KW-1134">Transmembrane beta strand</keyword>
<keyword evidence="6 8" id="KW-0472">Membrane</keyword>
<dbReference type="Gene3D" id="2.170.130.10">
    <property type="entry name" value="TonB-dependent receptor, plug domain"/>
    <property type="match status" value="1"/>
</dbReference>
<comment type="caution">
    <text evidence="13">The sequence shown here is derived from an EMBL/GenBank/DDBJ whole genome shotgun (WGS) entry which is preliminary data.</text>
</comment>
<proteinExistence type="inferred from homology"/>
<dbReference type="InterPro" id="IPR039426">
    <property type="entry name" value="TonB-dep_rcpt-like"/>
</dbReference>
<dbReference type="InterPro" id="IPR000531">
    <property type="entry name" value="Beta-barrel_TonB"/>
</dbReference>
<evidence type="ECO:0000259" key="10">
    <source>
        <dbReference type="Pfam" id="PF00593"/>
    </source>
</evidence>
<dbReference type="SUPFAM" id="SSF56935">
    <property type="entry name" value="Porins"/>
    <property type="match status" value="1"/>
</dbReference>
<sequence>MVTLKTRHGRFVAAILSSTFMFYEYGYAAPHPHAVAKKHTSVSPYKARQGRSVQPSHHRAAGPVASRVGEEVDVAVNRAGGGGMMRRETAPRAVQTVTKRFIAMQSPTNTALDLVKNLPSVSVSTNDSSGILGGAINIRSLTDSDMGILLNGVPVATAYYLNQNVDSENLDHVSITPGSAEINLPVTSAAAGVMDAGTIKPDHKFGGMMDFSYGTNNMSREFLRVNSGDIGNSGVRGYLSFSHEHARNWIGPGTNERRHLDFGARKDFDNGSFIDLFASWNHQFTSMPLYPTSQQFFDKKNGRGTFSYSSEYDPANPSRYVGLVGNMWDQFFITAPVHVVLPKKFTFDFKPYYVYNGGYSYNGSLFNANRTSVTLGPDGAALSGSVPTTSNYSVYRPHAGAVAELSYKIDRHNTVSLGYWFDYQDNQVNNLYSIATESGTKNFPYAEGTGLYQNGSRYMPYQGDSGWYNHSLFVRDVARYFDNRLEVNAGFKLSMINRWSQNHASAAPRTAENTVVPLPQLGIGYKIDNHNQIYINAEGDYRMPDPGSLSSVFDAQTGSYVGNPYNAKPQYLIKEELGWRFDNKYLMVDLSLFNYSITNRLVATSVYVNNQAISTTINAGNQTARGFDAMIAAHPIHHFSPYASIEYLNATMDSNLPTTGLLNGTTVADYLPTKGKRAVMAPHVLANIGLTYDDGKFFGNFAVHYTSAQYTTFMNDEKIPGYFTDSITVGYHFPSFGFVKAPTFRLNFNNITGSFVRTGAYGLTNNAHAATGLYGSAISASGSPTYYLYPRFNMTGTVSLAF</sequence>
<feature type="domain" description="TonB-dependent receptor-like beta-barrel" evidence="10">
    <location>
        <begin position="344"/>
        <end position="751"/>
    </location>
</feature>
<dbReference type="Pfam" id="PF07715">
    <property type="entry name" value="Plug"/>
    <property type="match status" value="1"/>
</dbReference>
<comment type="similarity">
    <text evidence="8 9">Belongs to the TonB-dependent receptor family.</text>
</comment>
<evidence type="ECO:0000256" key="6">
    <source>
        <dbReference type="ARBA" id="ARBA00023136"/>
    </source>
</evidence>
<dbReference type="AlphaFoldDB" id="A0A6N3SYK2"/>
<evidence type="ECO:0000313" key="12">
    <source>
        <dbReference type="EMBL" id="GAN62049.1"/>
    </source>
</evidence>
<name>A0A6N3SYK2_9PROT</name>
<keyword evidence="5 9" id="KW-0798">TonB box</keyword>
<evidence type="ECO:0000259" key="11">
    <source>
        <dbReference type="Pfam" id="PF07715"/>
    </source>
</evidence>
<dbReference type="Pfam" id="PF00593">
    <property type="entry name" value="TonB_dep_Rec_b-barrel"/>
    <property type="match status" value="1"/>
</dbReference>
<feature type="domain" description="TonB-dependent receptor plug" evidence="11">
    <location>
        <begin position="88"/>
        <end position="182"/>
    </location>
</feature>
<reference evidence="12 14" key="1">
    <citation type="submission" date="2012-11" db="EMBL/GenBank/DDBJ databases">
        <title>Whole genome sequence of Acetobacter indonesiensis 5H-1.</title>
        <authorList>
            <person name="Azuma Y."/>
            <person name="Higashiura N."/>
            <person name="Hirakawa H."/>
            <person name="Matsushita K."/>
        </authorList>
    </citation>
    <scope>NUCLEOTIDE SEQUENCE [LARGE SCALE GENOMIC DNA]</scope>
    <source>
        <strain evidence="12 14">5H-1</strain>
    </source>
</reference>
<comment type="subcellular location">
    <subcellularLocation>
        <location evidence="1 8">Cell outer membrane</location>
        <topology evidence="1 8">Multi-pass membrane protein</topology>
    </subcellularLocation>
</comment>
<dbReference type="EMBL" id="BAMW01000006">
    <property type="protein sequence ID" value="GAN62049.1"/>
    <property type="molecule type" value="Genomic_DNA"/>
</dbReference>
<dbReference type="PROSITE" id="PS52016">
    <property type="entry name" value="TONB_DEPENDENT_REC_3"/>
    <property type="match status" value="1"/>
</dbReference>
<evidence type="ECO:0000256" key="3">
    <source>
        <dbReference type="ARBA" id="ARBA00022452"/>
    </source>
</evidence>
<evidence type="ECO:0000256" key="7">
    <source>
        <dbReference type="ARBA" id="ARBA00023237"/>
    </source>
</evidence>
<evidence type="ECO:0000256" key="8">
    <source>
        <dbReference type="PROSITE-ProRule" id="PRU01360"/>
    </source>
</evidence>
<protein>
    <submittedName>
        <fullName evidence="13">TonB-dependent receptor</fullName>
    </submittedName>
</protein>
<keyword evidence="7 8" id="KW-0998">Cell outer membrane</keyword>
<evidence type="ECO:0000256" key="9">
    <source>
        <dbReference type="RuleBase" id="RU003357"/>
    </source>
</evidence>
<dbReference type="InterPro" id="IPR012910">
    <property type="entry name" value="Plug_dom"/>
</dbReference>
<gene>
    <name evidence="12" type="ORF">Abin_006_039</name>
    <name evidence="13" type="ORF">AIN02nite_00410</name>
</gene>
<reference evidence="13 15" key="2">
    <citation type="submission" date="2019-07" db="EMBL/GenBank/DDBJ databases">
        <title>Whole genome shotgun sequence of Acetobacter indonesiensis NBRC 16471.</title>
        <authorList>
            <person name="Hosoyama A."/>
            <person name="Uohara A."/>
            <person name="Ohji S."/>
            <person name="Ichikawa N."/>
        </authorList>
    </citation>
    <scope>NUCLEOTIDE SEQUENCE [LARGE SCALE GENOMIC DNA]</scope>
    <source>
        <strain evidence="13 15">NBRC 16471</strain>
    </source>
</reference>
<keyword evidence="13" id="KW-0675">Receptor</keyword>
<keyword evidence="2 8" id="KW-0813">Transport</keyword>
<keyword evidence="4 8" id="KW-0812">Transmembrane</keyword>
<evidence type="ECO:0000313" key="15">
    <source>
        <dbReference type="Proteomes" id="UP000321104"/>
    </source>
</evidence>
<evidence type="ECO:0000313" key="13">
    <source>
        <dbReference type="EMBL" id="GEN02016.1"/>
    </source>
</evidence>
<evidence type="ECO:0000256" key="4">
    <source>
        <dbReference type="ARBA" id="ARBA00022692"/>
    </source>
</evidence>
<dbReference type="EMBL" id="BJXQ01000001">
    <property type="protein sequence ID" value="GEN02016.1"/>
    <property type="molecule type" value="Genomic_DNA"/>
</dbReference>
<dbReference type="Proteomes" id="UP000032673">
    <property type="component" value="Unassembled WGS sequence"/>
</dbReference>
<dbReference type="InterPro" id="IPR036942">
    <property type="entry name" value="Beta-barrel_TonB_sf"/>
</dbReference>
<evidence type="ECO:0000256" key="1">
    <source>
        <dbReference type="ARBA" id="ARBA00004571"/>
    </source>
</evidence>
<evidence type="ECO:0000256" key="5">
    <source>
        <dbReference type="ARBA" id="ARBA00023077"/>
    </source>
</evidence>